<evidence type="ECO:0000256" key="3">
    <source>
        <dbReference type="ARBA" id="ARBA00022679"/>
    </source>
</evidence>
<feature type="compositionally biased region" description="Gly residues" evidence="8">
    <location>
        <begin position="377"/>
        <end position="388"/>
    </location>
</feature>
<evidence type="ECO:0000256" key="7">
    <source>
        <dbReference type="PROSITE-ProRule" id="PRU10141"/>
    </source>
</evidence>
<proteinExistence type="inferred from homology"/>
<dbReference type="SUPFAM" id="SSF56112">
    <property type="entry name" value="Protein kinase-like (PK-like)"/>
    <property type="match status" value="1"/>
</dbReference>
<dbReference type="Proteomes" id="UP001596242">
    <property type="component" value="Unassembled WGS sequence"/>
</dbReference>
<organism evidence="10 11">
    <name type="scientific">Streptomyces pratens</name>
    <dbReference type="NCBI Taxonomy" id="887456"/>
    <lineage>
        <taxon>Bacteria</taxon>
        <taxon>Bacillati</taxon>
        <taxon>Actinomycetota</taxon>
        <taxon>Actinomycetes</taxon>
        <taxon>Kitasatosporales</taxon>
        <taxon>Streptomycetaceae</taxon>
        <taxon>Streptomyces</taxon>
    </lineage>
</organism>
<dbReference type="RefSeq" id="WP_332431756.1">
    <property type="nucleotide sequence ID" value="NZ_JBHSPT010000127.1"/>
</dbReference>
<keyword evidence="4 7" id="KW-0547">Nucleotide-binding</keyword>
<feature type="region of interest" description="Disordered" evidence="8">
    <location>
        <begin position="295"/>
        <end position="414"/>
    </location>
</feature>
<evidence type="ECO:0000256" key="8">
    <source>
        <dbReference type="SAM" id="MobiDB-lite"/>
    </source>
</evidence>
<comment type="caution">
    <text evidence="10">The sequence shown here is derived from an EMBL/GenBank/DDBJ whole genome shotgun (WGS) entry which is preliminary data.</text>
</comment>
<name>A0ABW1MAZ3_9ACTN</name>
<evidence type="ECO:0000313" key="11">
    <source>
        <dbReference type="Proteomes" id="UP001596242"/>
    </source>
</evidence>
<dbReference type="InterPro" id="IPR008271">
    <property type="entry name" value="Ser/Thr_kinase_AS"/>
</dbReference>
<dbReference type="PROSITE" id="PS50011">
    <property type="entry name" value="PROTEIN_KINASE_DOM"/>
    <property type="match status" value="1"/>
</dbReference>
<dbReference type="InterPro" id="IPR011009">
    <property type="entry name" value="Kinase-like_dom_sf"/>
</dbReference>
<evidence type="ECO:0000256" key="4">
    <source>
        <dbReference type="ARBA" id="ARBA00022741"/>
    </source>
</evidence>
<gene>
    <name evidence="10" type="ORF">ACFP50_35385</name>
</gene>
<dbReference type="EC" id="2.7.11.1" evidence="2"/>
<comment type="similarity">
    <text evidence="1">Belongs to the protein kinase superfamily. NEK Ser/Thr protein kinase family. NIMA subfamily.</text>
</comment>
<dbReference type="InterPro" id="IPR000719">
    <property type="entry name" value="Prot_kinase_dom"/>
</dbReference>
<dbReference type="InterPro" id="IPR050660">
    <property type="entry name" value="NEK_Ser/Thr_kinase"/>
</dbReference>
<dbReference type="Gene3D" id="1.10.510.10">
    <property type="entry name" value="Transferase(Phosphotransferase) domain 1"/>
    <property type="match status" value="1"/>
</dbReference>
<feature type="domain" description="Protein kinase" evidence="9">
    <location>
        <begin position="15"/>
        <end position="270"/>
    </location>
</feature>
<evidence type="ECO:0000256" key="5">
    <source>
        <dbReference type="ARBA" id="ARBA00022777"/>
    </source>
</evidence>
<dbReference type="Pfam" id="PF00069">
    <property type="entry name" value="Pkinase"/>
    <property type="match status" value="1"/>
</dbReference>
<protein>
    <recommendedName>
        <fullName evidence="2">non-specific serine/threonine protein kinase</fullName>
        <ecNumber evidence="2">2.7.11.1</ecNumber>
    </recommendedName>
</protein>
<dbReference type="PANTHER" id="PTHR43671:SF13">
    <property type="entry name" value="SERINE_THREONINE-PROTEIN KINASE NEK2"/>
    <property type="match status" value="1"/>
</dbReference>
<evidence type="ECO:0000256" key="6">
    <source>
        <dbReference type="ARBA" id="ARBA00022840"/>
    </source>
</evidence>
<evidence type="ECO:0000313" key="10">
    <source>
        <dbReference type="EMBL" id="MFC6060497.1"/>
    </source>
</evidence>
<feature type="compositionally biased region" description="Gly residues" evidence="8">
    <location>
        <begin position="352"/>
        <end position="367"/>
    </location>
</feature>
<dbReference type="PROSITE" id="PS00108">
    <property type="entry name" value="PROTEIN_KINASE_ST"/>
    <property type="match status" value="1"/>
</dbReference>
<keyword evidence="11" id="KW-1185">Reference proteome</keyword>
<dbReference type="SMART" id="SM00220">
    <property type="entry name" value="S_TKc"/>
    <property type="match status" value="1"/>
</dbReference>
<evidence type="ECO:0000259" key="9">
    <source>
        <dbReference type="PROSITE" id="PS50011"/>
    </source>
</evidence>
<evidence type="ECO:0000256" key="1">
    <source>
        <dbReference type="ARBA" id="ARBA00010886"/>
    </source>
</evidence>
<accession>A0ABW1MAZ3</accession>
<dbReference type="PANTHER" id="PTHR43671">
    <property type="entry name" value="SERINE/THREONINE-PROTEIN KINASE NEK"/>
    <property type="match status" value="1"/>
</dbReference>
<keyword evidence="3 10" id="KW-0808">Transferase</keyword>
<keyword evidence="5 10" id="KW-0418">Kinase</keyword>
<dbReference type="GO" id="GO:0004674">
    <property type="term" value="F:protein serine/threonine kinase activity"/>
    <property type="evidence" value="ECO:0007669"/>
    <property type="project" value="UniProtKB-EC"/>
</dbReference>
<feature type="binding site" evidence="7">
    <location>
        <position position="43"/>
    </location>
    <ligand>
        <name>ATP</name>
        <dbReference type="ChEBI" id="CHEBI:30616"/>
    </ligand>
</feature>
<dbReference type="CDD" id="cd14014">
    <property type="entry name" value="STKc_PknB_like"/>
    <property type="match status" value="1"/>
</dbReference>
<sequence length="432" mass="44838">MEPLKDDDPVSIGGYRLLCRLGSGGMGQVYLGESPAGLQVAVKVIKPSVLDEDGRARFLLEVDSLKTVYGPFVAPFVSADAQAERPWLAVEFVPGPDLLTFVAEHGVLPLVETASLGALLAEGLGTVHEAGLLHRDLKPQNILLSAYGPKVIDFGLAVLAERRSTLTATGVVVGSVLCMPPEQARGEHRLDRSADVYALGAVLLYAATGHFPYGGNSWQAVALNIEDPQVAPDLSGLPAELASLINGMLALDPAERPTLDQVTGRLVEVLAGQGVSAGQAKRRLTERTPVIEVPEASFPPVAEERAEGRPGYTPTVVDVAAREDDTGEEVSGYERDLPGGTGPGDEEEALEGGAGERGSGGPHGFGPGDADRFEPAPGGGPGSGGAAGRGRPSEPPPAAEPRTGGARPGVRLSAPLRIAERLRAAYASDARF</sequence>
<dbReference type="PROSITE" id="PS00107">
    <property type="entry name" value="PROTEIN_KINASE_ATP"/>
    <property type="match status" value="1"/>
</dbReference>
<evidence type="ECO:0000256" key="2">
    <source>
        <dbReference type="ARBA" id="ARBA00012513"/>
    </source>
</evidence>
<reference evidence="11" key="1">
    <citation type="journal article" date="2019" name="Int. J. Syst. Evol. Microbiol.">
        <title>The Global Catalogue of Microorganisms (GCM) 10K type strain sequencing project: providing services to taxonomists for standard genome sequencing and annotation.</title>
        <authorList>
            <consortium name="The Broad Institute Genomics Platform"/>
            <consortium name="The Broad Institute Genome Sequencing Center for Infectious Disease"/>
            <person name="Wu L."/>
            <person name="Ma J."/>
        </authorList>
    </citation>
    <scope>NUCLEOTIDE SEQUENCE [LARGE SCALE GENOMIC DNA]</scope>
    <source>
        <strain evidence="11">JCM 12763</strain>
    </source>
</reference>
<keyword evidence="6 7" id="KW-0067">ATP-binding</keyword>
<dbReference type="InterPro" id="IPR017441">
    <property type="entry name" value="Protein_kinase_ATP_BS"/>
</dbReference>
<dbReference type="EMBL" id="JBHSPT010000127">
    <property type="protein sequence ID" value="MFC6060497.1"/>
    <property type="molecule type" value="Genomic_DNA"/>
</dbReference>